<feature type="region of interest" description="Disordered" evidence="1">
    <location>
        <begin position="1"/>
        <end position="99"/>
    </location>
</feature>
<comment type="caution">
    <text evidence="2">The sequence shown here is derived from an EMBL/GenBank/DDBJ whole genome shotgun (WGS) entry which is preliminary data.</text>
</comment>
<dbReference type="Proteomes" id="UP000433883">
    <property type="component" value="Unassembled WGS sequence"/>
</dbReference>
<evidence type="ECO:0000313" key="4">
    <source>
        <dbReference type="Proteomes" id="UP000433883"/>
    </source>
</evidence>
<keyword evidence="5" id="KW-1185">Reference proteome</keyword>
<reference evidence="2 4" key="1">
    <citation type="submission" date="2019-11" db="EMBL/GenBank/DDBJ databases">
        <title>Venturia inaequalis Genome Resource.</title>
        <authorList>
            <person name="Lichtner F.J."/>
        </authorList>
    </citation>
    <scope>NUCLEOTIDE SEQUENCE [LARGE SCALE GENOMIC DNA]</scope>
    <source>
        <strain evidence="2">Bline_iso_100314</strain>
        <strain evidence="3 5">DMI_063113</strain>
    </source>
</reference>
<evidence type="ECO:0000313" key="5">
    <source>
        <dbReference type="Proteomes" id="UP000490939"/>
    </source>
</evidence>
<evidence type="ECO:0000313" key="3">
    <source>
        <dbReference type="EMBL" id="KAE9989214.1"/>
    </source>
</evidence>
<evidence type="ECO:0000256" key="1">
    <source>
        <dbReference type="SAM" id="MobiDB-lite"/>
    </source>
</evidence>
<sequence>MAGLSASVDSTAASPSTPSPVKPDPSASLAQTSRDASFEQNQIMGSDGMNEHTRAPQPSTPSSLSPSTGGMPMDNRTTQSQSTATPAVADTAVVPSVTKPPPRVRNGVFPFQDLPPELRNNIYHRALDWNRVQGPMDALKHKIEEMANDTVTQVRLRKEAWITEHEALFQSRQTPTILLLCKHVTSEALSILHDVPLAIDFKPRTRHSRDGLIFYMTENPEEARMENKMPVFKWAMMSLPTVKQVKKATFYIPNWTDGVFRVEILQPWFYLQAMCGVFKQENSRLEELRIEFSGTGGSGVGDMVWILDGRKKELLKILWKKQLHTNIHDRIVGFLDRMALKGYLTAVHRPIQRQRSR</sequence>
<organism evidence="2 4">
    <name type="scientific">Venturia inaequalis</name>
    <name type="common">Apple scab fungus</name>
    <dbReference type="NCBI Taxonomy" id="5025"/>
    <lineage>
        <taxon>Eukaryota</taxon>
        <taxon>Fungi</taxon>
        <taxon>Dikarya</taxon>
        <taxon>Ascomycota</taxon>
        <taxon>Pezizomycotina</taxon>
        <taxon>Dothideomycetes</taxon>
        <taxon>Pleosporomycetidae</taxon>
        <taxon>Venturiales</taxon>
        <taxon>Venturiaceae</taxon>
        <taxon>Venturia</taxon>
    </lineage>
</organism>
<dbReference type="OrthoDB" id="3510794at2759"/>
<dbReference type="Proteomes" id="UP000490939">
    <property type="component" value="Unassembled WGS sequence"/>
</dbReference>
<accession>A0A8H3UWF7</accession>
<feature type="compositionally biased region" description="Low complexity" evidence="1">
    <location>
        <begin position="1"/>
        <end position="16"/>
    </location>
</feature>
<dbReference type="EMBL" id="WNWQ01000151">
    <property type="protein sequence ID" value="KAE9976563.1"/>
    <property type="molecule type" value="Genomic_DNA"/>
</dbReference>
<protein>
    <submittedName>
        <fullName evidence="2">Uncharacterized protein</fullName>
    </submittedName>
</protein>
<proteinExistence type="predicted"/>
<feature type="compositionally biased region" description="Low complexity" evidence="1">
    <location>
        <begin position="56"/>
        <end position="73"/>
    </location>
</feature>
<gene>
    <name evidence="2" type="ORF">BLS_002018</name>
    <name evidence="3" type="ORF">EG327_002984</name>
</gene>
<feature type="compositionally biased region" description="Polar residues" evidence="1">
    <location>
        <begin position="28"/>
        <end position="44"/>
    </location>
</feature>
<feature type="compositionally biased region" description="Low complexity" evidence="1">
    <location>
        <begin position="82"/>
        <end position="97"/>
    </location>
</feature>
<dbReference type="AlphaFoldDB" id="A0A8H3UWF7"/>
<name>A0A8H3UWF7_VENIN</name>
<dbReference type="EMBL" id="WNWR01000199">
    <property type="protein sequence ID" value="KAE9989214.1"/>
    <property type="molecule type" value="Genomic_DNA"/>
</dbReference>
<evidence type="ECO:0000313" key="2">
    <source>
        <dbReference type="EMBL" id="KAE9976563.1"/>
    </source>
</evidence>